<dbReference type="Proteomes" id="UP000030686">
    <property type="component" value="Unassembled WGS sequence"/>
</dbReference>
<dbReference type="AlphaFoldDB" id="W6QXH3"/>
<protein>
    <submittedName>
        <fullName evidence="1">Genomic scaffold, ProqFM164S03</fullName>
    </submittedName>
</protein>
<keyword evidence="2" id="KW-1185">Reference proteome</keyword>
<sequence length="96" mass="10973">MLIASYKNFYIASVDTVQTTLEARTTRVVRIVTRPRLGMTKRIVQAADRAYAIMHFPVCMLGPYGHSPPLGQYRTVIFVLEGIRLFHALPFIRHLV</sequence>
<dbReference type="STRING" id="1365484.W6QXH3"/>
<organism evidence="1 2">
    <name type="scientific">Penicillium roqueforti (strain FM164)</name>
    <dbReference type="NCBI Taxonomy" id="1365484"/>
    <lineage>
        <taxon>Eukaryota</taxon>
        <taxon>Fungi</taxon>
        <taxon>Dikarya</taxon>
        <taxon>Ascomycota</taxon>
        <taxon>Pezizomycotina</taxon>
        <taxon>Eurotiomycetes</taxon>
        <taxon>Eurotiomycetidae</taxon>
        <taxon>Eurotiales</taxon>
        <taxon>Aspergillaceae</taxon>
        <taxon>Penicillium</taxon>
    </lineage>
</organism>
<evidence type="ECO:0000313" key="2">
    <source>
        <dbReference type="Proteomes" id="UP000030686"/>
    </source>
</evidence>
<accession>W6QXH3</accession>
<reference evidence="1" key="1">
    <citation type="journal article" date="2014" name="Nat. Commun.">
        <title>Multiple recent horizontal transfers of a large genomic region in cheese making fungi.</title>
        <authorList>
            <person name="Cheeseman K."/>
            <person name="Ropars J."/>
            <person name="Renault P."/>
            <person name="Dupont J."/>
            <person name="Gouzy J."/>
            <person name="Branca A."/>
            <person name="Abraham A.L."/>
            <person name="Ceppi M."/>
            <person name="Conseiller E."/>
            <person name="Debuchy R."/>
            <person name="Malagnac F."/>
            <person name="Goarin A."/>
            <person name="Silar P."/>
            <person name="Lacoste S."/>
            <person name="Sallet E."/>
            <person name="Bensimon A."/>
            <person name="Giraud T."/>
            <person name="Brygoo Y."/>
        </authorList>
    </citation>
    <scope>NUCLEOTIDE SEQUENCE [LARGE SCALE GENOMIC DNA]</scope>
    <source>
        <strain evidence="1">FM164</strain>
    </source>
</reference>
<gene>
    <name evidence="1" type="ORF">PROQFM164_S03g000961</name>
</gene>
<evidence type="ECO:0000313" key="1">
    <source>
        <dbReference type="EMBL" id="CDM34237.1"/>
    </source>
</evidence>
<dbReference type="EMBL" id="HG792017">
    <property type="protein sequence ID" value="CDM34237.1"/>
    <property type="molecule type" value="Genomic_DNA"/>
</dbReference>
<proteinExistence type="predicted"/>
<name>W6QXH3_PENRF</name>